<accession>A0ABW3QCE0</accession>
<evidence type="ECO:0000313" key="2">
    <source>
        <dbReference type="Proteomes" id="UP001597116"/>
    </source>
</evidence>
<organism evidence="1 2">
    <name type="scientific">Larkinella insperata</name>
    <dbReference type="NCBI Taxonomy" id="332158"/>
    <lineage>
        <taxon>Bacteria</taxon>
        <taxon>Pseudomonadati</taxon>
        <taxon>Bacteroidota</taxon>
        <taxon>Cytophagia</taxon>
        <taxon>Cytophagales</taxon>
        <taxon>Spirosomataceae</taxon>
        <taxon>Larkinella</taxon>
    </lineage>
</organism>
<reference evidence="2" key="1">
    <citation type="journal article" date="2019" name="Int. J. Syst. Evol. Microbiol.">
        <title>The Global Catalogue of Microorganisms (GCM) 10K type strain sequencing project: providing services to taxonomists for standard genome sequencing and annotation.</title>
        <authorList>
            <consortium name="The Broad Institute Genomics Platform"/>
            <consortium name="The Broad Institute Genome Sequencing Center for Infectious Disease"/>
            <person name="Wu L."/>
            <person name="Ma J."/>
        </authorList>
    </citation>
    <scope>NUCLEOTIDE SEQUENCE [LARGE SCALE GENOMIC DNA]</scope>
    <source>
        <strain evidence="2">CCUG 55608</strain>
    </source>
</reference>
<name>A0ABW3QCE0_9BACT</name>
<dbReference type="EMBL" id="JBHTLP010000004">
    <property type="protein sequence ID" value="MFD1140950.1"/>
    <property type="molecule type" value="Genomic_DNA"/>
</dbReference>
<protein>
    <submittedName>
        <fullName evidence="1">Erythromycin esterase family protein</fullName>
    </submittedName>
</protein>
<proteinExistence type="predicted"/>
<dbReference type="SUPFAM" id="SSF159501">
    <property type="entry name" value="EreA/ChaN-like"/>
    <property type="match status" value="1"/>
</dbReference>
<dbReference type="PROSITE" id="PS51257">
    <property type="entry name" value="PROKAR_LIPOPROTEIN"/>
    <property type="match status" value="1"/>
</dbReference>
<dbReference type="PANTHER" id="PTHR31299">
    <property type="entry name" value="ESTERASE, PUTATIVE (AFU_ORTHOLOGUE AFUA_1G05850)-RELATED"/>
    <property type="match status" value="1"/>
</dbReference>
<dbReference type="Proteomes" id="UP001597116">
    <property type="component" value="Unassembled WGS sequence"/>
</dbReference>
<evidence type="ECO:0000313" key="1">
    <source>
        <dbReference type="EMBL" id="MFD1140950.1"/>
    </source>
</evidence>
<dbReference type="PANTHER" id="PTHR31299:SF0">
    <property type="entry name" value="ESTERASE, PUTATIVE (AFU_ORTHOLOGUE AFUA_1G05850)-RELATED"/>
    <property type="match status" value="1"/>
</dbReference>
<dbReference type="Pfam" id="PF05139">
    <property type="entry name" value="Erythro_esteras"/>
    <property type="match status" value="1"/>
</dbReference>
<dbReference type="Gene3D" id="3.40.1660.10">
    <property type="entry name" value="EreA-like (biosynthetic domain)"/>
    <property type="match status" value="1"/>
</dbReference>
<gene>
    <name evidence="1" type="ORF">ACFQ4C_07515</name>
</gene>
<sequence>MKIRTLICLGWLVGWLTGCHDGPSKKRQEEEMLISELRNHSVALDQERDLDSLMDQIGNARYVLLGEASHGTAEFYQWRAAITRRLIAEKGFTFVAVEGDWPAAYQVNQYLHGAPGQTREVLQAFRRWPTWMWANEEVAQLVDWMRAYNDRVNTPQRKVSIYGLDVYSLWESLDQLVSDPQAANPEVRTRAQEARQCLAPYQGDEQAYAVATLRGARCNASLERLQEAVRSANTGTDLERFNREQNALVALNAERYYYAMVRSDAESWNIRDQHMAATVDRLMALHGPTAKVIIWAHNTHVGDARFTDMAQAGMVNLGQLIRQAHEPEGVFVVGFGTYQGEVIAGDYWGAPAERMPVPKALSGSWDELLQRVSPGNRIVSLLQMDQEGASVQERGQRAIGVVYNPGSERGNYVPTVLRKRYDSYVFIHQTRALTPLPVEATTRKENAKAPVGTYALIND</sequence>
<dbReference type="Gene3D" id="3.30.1870.10">
    <property type="entry name" value="EreA-like, domain 2"/>
    <property type="match status" value="1"/>
</dbReference>
<dbReference type="InterPro" id="IPR014622">
    <property type="entry name" value="UCP036794_erythomycin"/>
</dbReference>
<dbReference type="CDD" id="cd14728">
    <property type="entry name" value="Ere-like"/>
    <property type="match status" value="1"/>
</dbReference>
<dbReference type="InterPro" id="IPR007815">
    <property type="entry name" value="Emycin_Estase"/>
</dbReference>
<keyword evidence="2" id="KW-1185">Reference proteome</keyword>
<dbReference type="InterPro" id="IPR052036">
    <property type="entry name" value="Hydrolase/PRTase-associated"/>
</dbReference>
<comment type="caution">
    <text evidence="1">The sequence shown here is derived from an EMBL/GenBank/DDBJ whole genome shotgun (WGS) entry which is preliminary data.</text>
</comment>
<dbReference type="Gene3D" id="1.20.1440.30">
    <property type="entry name" value="Biosynthetic Protein domain"/>
    <property type="match status" value="1"/>
</dbReference>
<dbReference type="RefSeq" id="WP_379884065.1">
    <property type="nucleotide sequence ID" value="NZ_JBHTLP010000004.1"/>
</dbReference>
<dbReference type="PIRSF" id="PIRSF036794">
    <property type="entry name" value="UCP_erythr_ester"/>
    <property type="match status" value="1"/>
</dbReference>